<evidence type="ECO:0000256" key="1">
    <source>
        <dbReference type="SAM" id="MobiDB-lite"/>
    </source>
</evidence>
<name>S3Z9V8_9ACTN</name>
<dbReference type="PATRIC" id="fig|1286094.4.peg.7498"/>
<dbReference type="AlphaFoldDB" id="S3Z9V8"/>
<sequence>MLVQQRGKALPVGQDVDLDDPAVPDGELADGERHSVVNGDLAHPPVDHGQMRGAGQRGERARSGDHGRRAAHQPGQPGDLAAVGPQHHLGVEQFEQRVEVAAAGRREERLDDLAVAPAVRLRLGGRVAHPAAGAAGELPGRGRGPLDNGRDVLERHGEHVVQHEREAFGGAQGVEDDEEREAHRVREQGFLFGVGGFPAARQRADLRVGHVGSGHVRVGALDVQGLLAALLARPQQVEADAAHDGREPAAQVLHALAVGAAELQPGLLDGVLGLAQGAEHAVGDGLQAGPVLLEPLRQKFSSVHVTFLRRDPS</sequence>
<feature type="region of interest" description="Disordered" evidence="1">
    <location>
        <begin position="1"/>
        <end position="83"/>
    </location>
</feature>
<gene>
    <name evidence="2" type="ORF">STRAU_7570</name>
</gene>
<dbReference type="Proteomes" id="UP000014629">
    <property type="component" value="Unassembled WGS sequence"/>
</dbReference>
<evidence type="ECO:0000313" key="2">
    <source>
        <dbReference type="EMBL" id="EPH39369.1"/>
    </source>
</evidence>
<comment type="caution">
    <text evidence="2">The sequence shown here is derived from an EMBL/GenBank/DDBJ whole genome shotgun (WGS) entry which is preliminary data.</text>
</comment>
<organism evidence="2 3">
    <name type="scientific">Streptomyces aurantiacus JA 4570</name>
    <dbReference type="NCBI Taxonomy" id="1286094"/>
    <lineage>
        <taxon>Bacteria</taxon>
        <taxon>Bacillati</taxon>
        <taxon>Actinomycetota</taxon>
        <taxon>Actinomycetes</taxon>
        <taxon>Kitasatosporales</taxon>
        <taxon>Streptomycetaceae</taxon>
        <taxon>Streptomyces</taxon>
        <taxon>Streptomyces aurantiacus group</taxon>
    </lineage>
</organism>
<protein>
    <submittedName>
        <fullName evidence="2">Uncharacterized protein</fullName>
    </submittedName>
</protein>
<proteinExistence type="predicted"/>
<accession>S3Z9V8</accession>
<evidence type="ECO:0000313" key="3">
    <source>
        <dbReference type="Proteomes" id="UP000014629"/>
    </source>
</evidence>
<dbReference type="EMBL" id="AOPZ01000542">
    <property type="protein sequence ID" value="EPH39369.1"/>
    <property type="molecule type" value="Genomic_DNA"/>
</dbReference>
<reference evidence="2 3" key="1">
    <citation type="submission" date="2013-02" db="EMBL/GenBank/DDBJ databases">
        <title>Draft Genome Sequence of Streptomyces aurantiacus, Which Produces Setomimycin.</title>
        <authorList>
            <person name="Gruening B.A."/>
            <person name="Praeg A."/>
            <person name="Erxleben A."/>
            <person name="Guenther S."/>
            <person name="Mueller M."/>
        </authorList>
    </citation>
    <scope>NUCLEOTIDE SEQUENCE [LARGE SCALE GENOMIC DNA]</scope>
    <source>
        <strain evidence="2 3">JA 4570</strain>
    </source>
</reference>
<feature type="compositionally biased region" description="Basic and acidic residues" evidence="1">
    <location>
        <begin position="57"/>
        <end position="68"/>
    </location>
</feature>
<keyword evidence="3" id="KW-1185">Reference proteome</keyword>